<dbReference type="GO" id="GO:0000155">
    <property type="term" value="F:phosphorelay sensor kinase activity"/>
    <property type="evidence" value="ECO:0007669"/>
    <property type="project" value="InterPro"/>
</dbReference>
<dbReference type="AlphaFoldDB" id="A0A4Y8S709"/>
<dbReference type="InterPro" id="IPR036097">
    <property type="entry name" value="HisK_dim/P_sf"/>
</dbReference>
<protein>
    <submittedName>
        <fullName evidence="3">Response regulator</fullName>
    </submittedName>
</protein>
<dbReference type="InterPro" id="IPR051271">
    <property type="entry name" value="2C-system_Tx_regulators"/>
</dbReference>
<dbReference type="EMBL" id="SOZE01000027">
    <property type="protein sequence ID" value="TFF34738.1"/>
    <property type="molecule type" value="Genomic_DNA"/>
</dbReference>
<gene>
    <name evidence="3" type="ORF">E2R66_21050</name>
</gene>
<dbReference type="CDD" id="cd00156">
    <property type="entry name" value="REC"/>
    <property type="match status" value="1"/>
</dbReference>
<dbReference type="PROSITE" id="PS50110">
    <property type="entry name" value="RESPONSE_REGULATORY"/>
    <property type="match status" value="1"/>
</dbReference>
<dbReference type="RefSeq" id="WP_133234447.1">
    <property type="nucleotide sequence ID" value="NZ_SOZE01000027.1"/>
</dbReference>
<evidence type="ECO:0000313" key="4">
    <source>
        <dbReference type="Proteomes" id="UP000297540"/>
    </source>
</evidence>
<dbReference type="PANTHER" id="PTHR45526:SF1">
    <property type="entry name" value="TRANSCRIPTIONAL REGULATORY PROTEIN DCUR-RELATED"/>
    <property type="match status" value="1"/>
</dbReference>
<evidence type="ECO:0000313" key="3">
    <source>
        <dbReference type="EMBL" id="TFF34738.1"/>
    </source>
</evidence>
<dbReference type="OrthoDB" id="6231665at2"/>
<dbReference type="InterPro" id="IPR001789">
    <property type="entry name" value="Sig_transdc_resp-reg_receiver"/>
</dbReference>
<dbReference type="InterPro" id="IPR011006">
    <property type="entry name" value="CheY-like_superfamily"/>
</dbReference>
<organism evidence="3 4">
    <name type="scientific">Mucilaginibacter psychrotolerans</name>
    <dbReference type="NCBI Taxonomy" id="1524096"/>
    <lineage>
        <taxon>Bacteria</taxon>
        <taxon>Pseudomonadati</taxon>
        <taxon>Bacteroidota</taxon>
        <taxon>Sphingobacteriia</taxon>
        <taxon>Sphingobacteriales</taxon>
        <taxon>Sphingobacteriaceae</taxon>
        <taxon>Mucilaginibacter</taxon>
    </lineage>
</organism>
<dbReference type="SUPFAM" id="SSF47384">
    <property type="entry name" value="Homodimeric domain of signal transducing histidine kinase"/>
    <property type="match status" value="1"/>
</dbReference>
<dbReference type="SMART" id="SM00448">
    <property type="entry name" value="REC"/>
    <property type="match status" value="1"/>
</dbReference>
<evidence type="ECO:0000256" key="1">
    <source>
        <dbReference type="PROSITE-ProRule" id="PRU00169"/>
    </source>
</evidence>
<dbReference type="SUPFAM" id="SSF52172">
    <property type="entry name" value="CheY-like"/>
    <property type="match status" value="1"/>
</dbReference>
<feature type="domain" description="Response regulatory" evidence="2">
    <location>
        <begin position="9"/>
        <end position="126"/>
    </location>
</feature>
<reference evidence="3 4" key="1">
    <citation type="journal article" date="2017" name="Int. J. Syst. Evol. Microbiol.">
        <title>Mucilaginibacterpsychrotolerans sp. nov., isolated from peatlands.</title>
        <authorList>
            <person name="Deng Y."/>
            <person name="Shen L."/>
            <person name="Xu B."/>
            <person name="Liu Y."/>
            <person name="Gu Z."/>
            <person name="Liu H."/>
            <person name="Zhou Y."/>
        </authorList>
    </citation>
    <scope>NUCLEOTIDE SEQUENCE [LARGE SCALE GENOMIC DNA]</scope>
    <source>
        <strain evidence="3 4">NH7-4</strain>
    </source>
</reference>
<keyword evidence="4" id="KW-1185">Reference proteome</keyword>
<dbReference type="Gene3D" id="3.40.50.2300">
    <property type="match status" value="1"/>
</dbReference>
<feature type="modified residue" description="4-aspartylphosphate" evidence="1">
    <location>
        <position position="61"/>
    </location>
</feature>
<dbReference type="Gene3D" id="1.10.287.130">
    <property type="match status" value="1"/>
</dbReference>
<dbReference type="Proteomes" id="UP000297540">
    <property type="component" value="Unassembled WGS sequence"/>
</dbReference>
<keyword evidence="1" id="KW-0597">Phosphoprotein</keyword>
<accession>A0A4Y8S709</accession>
<sequence>MHTYQGKHKILVIEDNHGDFALVEDFLFEQIESPEIVRAESCKSAVGLLSADSSFDVVLLDLSLPDNTGELLIKDIIDAGSQAPVIVLTGYADFDFGVKSLSLGVFDYMLKEELTSLSLFKSIVYTIERKKIATALRDHVNAVENQNEKLKEISWIQSHLVRAPLARIMGLIPLIKDANCDEERETMLQFLQLSANELDGVIRSITDKTSKADFHMPE</sequence>
<dbReference type="GO" id="GO:0000156">
    <property type="term" value="F:phosphorelay response regulator activity"/>
    <property type="evidence" value="ECO:0007669"/>
    <property type="project" value="TreeGrafter"/>
</dbReference>
<dbReference type="PANTHER" id="PTHR45526">
    <property type="entry name" value="TRANSCRIPTIONAL REGULATORY PROTEIN DPIA"/>
    <property type="match status" value="1"/>
</dbReference>
<evidence type="ECO:0000259" key="2">
    <source>
        <dbReference type="PROSITE" id="PS50110"/>
    </source>
</evidence>
<comment type="caution">
    <text evidence="3">The sequence shown here is derived from an EMBL/GenBank/DDBJ whole genome shotgun (WGS) entry which is preliminary data.</text>
</comment>
<dbReference type="Pfam" id="PF00072">
    <property type="entry name" value="Response_reg"/>
    <property type="match status" value="1"/>
</dbReference>
<name>A0A4Y8S709_9SPHI</name>
<proteinExistence type="predicted"/>